<sequence length="313" mass="35819">MGCNHSKACDGVCKKKRKSKAKDGEKTLKELNNHQNGKVPLEDLNVGLEAEKQLEKYERQLKILQEVLSAPGTQEREVLLKDSNGELCALVHSIVEKVKTETATDLNALHEEKSKSATDQYESKIEELQTAHREEAAQLTETHQAAENVLKDKVEELTEELLVYNKLKKRVEDSTFKKDLQRNIQAHGSPGPFWEREQESLLFVIEMKSERIQEQGNKLLQMQALTEKNLSLEDQVINVLQQNEDLRVRIDNYQSLIQQLSKEHRDLQGALDRQAGLSQRLGQEKEQLMFKLKHRDSCPTFPSFPILSEVSPS</sequence>
<dbReference type="GO" id="GO:0005819">
    <property type="term" value="C:spindle"/>
    <property type="evidence" value="ECO:0007669"/>
    <property type="project" value="UniProtKB-SubCell"/>
</dbReference>
<keyword evidence="11" id="KW-1185">Reference proteome</keyword>
<feature type="coiled-coil region" evidence="9">
    <location>
        <begin position="118"/>
        <end position="174"/>
    </location>
</feature>
<evidence type="ECO:0000256" key="5">
    <source>
        <dbReference type="ARBA" id="ARBA00023054"/>
    </source>
</evidence>
<comment type="similarity">
    <text evidence="8">Belongs to the CCDC69 family.</text>
</comment>
<evidence type="ECO:0000256" key="9">
    <source>
        <dbReference type="SAM" id="Coils"/>
    </source>
</evidence>
<dbReference type="GO" id="GO:0030496">
    <property type="term" value="C:midbody"/>
    <property type="evidence" value="ECO:0007669"/>
    <property type="project" value="UniProtKB-SubCell"/>
</dbReference>
<evidence type="ECO:0000256" key="4">
    <source>
        <dbReference type="ARBA" id="ARBA00022707"/>
    </source>
</evidence>
<keyword evidence="4" id="KW-0519">Myristate</keyword>
<keyword evidence="3" id="KW-0963">Cytoplasm</keyword>
<name>A0AAY5K879_ESOLU</name>
<dbReference type="CTD" id="26112"/>
<evidence type="ECO:0000256" key="7">
    <source>
        <dbReference type="ARBA" id="ARBA00023288"/>
    </source>
</evidence>
<dbReference type="GO" id="GO:0005737">
    <property type="term" value="C:cytoplasm"/>
    <property type="evidence" value="ECO:0007669"/>
    <property type="project" value="TreeGrafter"/>
</dbReference>
<dbReference type="KEGG" id="els:105026203"/>
<keyword evidence="6" id="KW-0206">Cytoskeleton</keyword>
<evidence type="ECO:0000256" key="1">
    <source>
        <dbReference type="ARBA" id="ARBA00004186"/>
    </source>
</evidence>
<accession>A0AAY5K879</accession>
<dbReference type="Proteomes" id="UP000265140">
    <property type="component" value="Chromosome 4"/>
</dbReference>
<dbReference type="PANTHER" id="PTHR24200:SF6">
    <property type="entry name" value="COILED-COIL DOMAIN-CONTAINING PROTEIN 69"/>
    <property type="match status" value="1"/>
</dbReference>
<dbReference type="InterPro" id="IPR051293">
    <property type="entry name" value="MTUS1/CCDC69"/>
</dbReference>
<evidence type="ECO:0000256" key="8">
    <source>
        <dbReference type="ARBA" id="ARBA00038407"/>
    </source>
</evidence>
<reference evidence="10" key="2">
    <citation type="submission" date="2025-08" db="UniProtKB">
        <authorList>
            <consortium name="Ensembl"/>
        </authorList>
    </citation>
    <scope>IDENTIFICATION</scope>
</reference>
<keyword evidence="7" id="KW-0449">Lipoprotein</keyword>
<gene>
    <name evidence="10" type="primary">CCDC69</name>
</gene>
<dbReference type="RefSeq" id="XP_010895816.1">
    <property type="nucleotide sequence ID" value="XM_010897514.3"/>
</dbReference>
<dbReference type="GO" id="GO:0005634">
    <property type="term" value="C:nucleus"/>
    <property type="evidence" value="ECO:0007669"/>
    <property type="project" value="TreeGrafter"/>
</dbReference>
<evidence type="ECO:0000256" key="6">
    <source>
        <dbReference type="ARBA" id="ARBA00023212"/>
    </source>
</evidence>
<evidence type="ECO:0000313" key="10">
    <source>
        <dbReference type="Ensembl" id="ENSELUP00000084966.1"/>
    </source>
</evidence>
<dbReference type="PANTHER" id="PTHR24200">
    <property type="entry name" value="TOUCAN, ISOFORM A"/>
    <property type="match status" value="1"/>
</dbReference>
<reference evidence="10" key="3">
    <citation type="submission" date="2025-09" db="UniProtKB">
        <authorList>
            <consortium name="Ensembl"/>
        </authorList>
    </citation>
    <scope>IDENTIFICATION</scope>
</reference>
<evidence type="ECO:0008006" key="12">
    <source>
        <dbReference type="Google" id="ProtNLM"/>
    </source>
</evidence>
<feature type="coiled-coil region" evidence="9">
    <location>
        <begin position="222"/>
        <end position="270"/>
    </location>
</feature>
<dbReference type="AlphaFoldDB" id="A0AAY5K879"/>
<organism evidence="10 11">
    <name type="scientific">Esox lucius</name>
    <name type="common">Northern pike</name>
    <dbReference type="NCBI Taxonomy" id="8010"/>
    <lineage>
        <taxon>Eukaryota</taxon>
        <taxon>Metazoa</taxon>
        <taxon>Chordata</taxon>
        <taxon>Craniata</taxon>
        <taxon>Vertebrata</taxon>
        <taxon>Euteleostomi</taxon>
        <taxon>Actinopterygii</taxon>
        <taxon>Neopterygii</taxon>
        <taxon>Teleostei</taxon>
        <taxon>Protacanthopterygii</taxon>
        <taxon>Esociformes</taxon>
        <taxon>Esocidae</taxon>
        <taxon>Esox</taxon>
    </lineage>
</organism>
<evidence type="ECO:0000313" key="11">
    <source>
        <dbReference type="Proteomes" id="UP000265140"/>
    </source>
</evidence>
<keyword evidence="5 9" id="KW-0175">Coiled coil</keyword>
<reference evidence="10 11" key="1">
    <citation type="submission" date="2020-02" db="EMBL/GenBank/DDBJ databases">
        <title>Esox lucius (northern pike) genome, fEsoLuc1, primary haplotype.</title>
        <authorList>
            <person name="Myers G."/>
            <person name="Karagic N."/>
            <person name="Meyer A."/>
            <person name="Pippel M."/>
            <person name="Reichard M."/>
            <person name="Winkler S."/>
            <person name="Tracey A."/>
            <person name="Sims Y."/>
            <person name="Howe K."/>
            <person name="Rhie A."/>
            <person name="Formenti G."/>
            <person name="Durbin R."/>
            <person name="Fedrigo O."/>
            <person name="Jarvis E.D."/>
        </authorList>
    </citation>
    <scope>NUCLEOTIDE SEQUENCE [LARGE SCALE GENOMIC DNA]</scope>
</reference>
<proteinExistence type="inferred from homology"/>
<dbReference type="GeneTree" id="ENSGT00950000183026"/>
<evidence type="ECO:0000256" key="2">
    <source>
        <dbReference type="ARBA" id="ARBA00004214"/>
    </source>
</evidence>
<protein>
    <recommendedName>
        <fullName evidence="12">Coiled-coil domain containing 69</fullName>
    </recommendedName>
</protein>
<evidence type="ECO:0000256" key="3">
    <source>
        <dbReference type="ARBA" id="ARBA00022490"/>
    </source>
</evidence>
<dbReference type="GO" id="GO:0008017">
    <property type="term" value="F:microtubule binding"/>
    <property type="evidence" value="ECO:0007669"/>
    <property type="project" value="TreeGrafter"/>
</dbReference>
<dbReference type="GeneID" id="105026203"/>
<comment type="subcellular location">
    <subcellularLocation>
        <location evidence="1">Cytoplasm</location>
        <location evidence="1">Cytoskeleton</location>
        <location evidence="1">Spindle</location>
    </subcellularLocation>
    <subcellularLocation>
        <location evidence="2">Midbody</location>
    </subcellularLocation>
</comment>
<dbReference type="Ensembl" id="ENSELUT00000103529.1">
    <property type="protein sequence ID" value="ENSELUP00000084966.1"/>
    <property type="gene ID" value="ENSELUG00000043050.1"/>
</dbReference>